<evidence type="ECO:0000313" key="4">
    <source>
        <dbReference type="Proteomes" id="UP000317227"/>
    </source>
</evidence>
<reference evidence="2 4" key="3">
    <citation type="submission" date="2019-06" db="EMBL/GenBank/DDBJ databases">
        <authorList>
            <person name="Bower L."/>
            <person name="Leinonen R."/>
        </authorList>
    </citation>
    <scope>NUCLEOTIDE SEQUENCE [LARGE SCALE GENOMIC DNA]</scope>
</reference>
<dbReference type="GeneID" id="40100825"/>
<dbReference type="EMBL" id="LR596615">
    <property type="protein sequence ID" value="VUE36453.1"/>
    <property type="molecule type" value="Genomic_DNA"/>
</dbReference>
<organism evidence="1 3">
    <name type="scientific">Yersinia phage fHe-Yen9-04</name>
    <dbReference type="NCBI Taxonomy" id="2052742"/>
    <lineage>
        <taxon>Viruses</taxon>
        <taxon>Duplodnaviria</taxon>
        <taxon>Heunggongvirae</taxon>
        <taxon>Uroviricota</taxon>
        <taxon>Caudoviricetes</taxon>
        <taxon>Eneladusvirus</taxon>
        <taxon>Eneladusvirus Yen904</taxon>
    </lineage>
</organism>
<reference evidence="1" key="1">
    <citation type="submission" date="2017-10" db="EMBL/GenBank/DDBJ databases">
        <authorList>
            <person name="Banno H."/>
            <person name="Chua N.-H."/>
        </authorList>
    </citation>
    <scope>NUCLEOTIDE SEQUENCE [LARGE SCALE GENOMIC DNA]</scope>
</reference>
<evidence type="ECO:0000313" key="2">
    <source>
        <dbReference type="EMBL" id="VUE36453.1"/>
    </source>
</evidence>
<evidence type="ECO:0000313" key="1">
    <source>
        <dbReference type="EMBL" id="SOK58684.1"/>
    </source>
</evidence>
<sequence length="85" mass="9705">MTVQKFEKLPIQIYALEWTGNNINELKDFGSPNEVKIDNMGHCKVETLEGWLTASVGDMIIRGVQGEIYPCKPDVFALTYRKIEE</sequence>
<proteinExistence type="predicted"/>
<name>A0A2C9CXE3_9CAUD</name>
<gene>
    <name evidence="1" type="primary">g407</name>
</gene>
<evidence type="ECO:0000313" key="3">
    <source>
        <dbReference type="Proteomes" id="UP000240931"/>
    </source>
</evidence>
<keyword evidence="3" id="KW-1185">Reference proteome</keyword>
<accession>A0A2C9CXE3</accession>
<dbReference type="RefSeq" id="YP_009624017.1">
    <property type="nucleotide sequence ID" value="NC_042116.1"/>
</dbReference>
<dbReference type="KEGG" id="vg:40100825"/>
<dbReference type="Proteomes" id="UP000317227">
    <property type="component" value="Segment"/>
</dbReference>
<dbReference type="OrthoDB" id="21770at10239"/>
<reference evidence="3" key="2">
    <citation type="submission" date="2017-10" db="EMBL/GenBank/DDBJ databases">
        <authorList>
            <person name="Skurnik M."/>
        </authorList>
    </citation>
    <scope>NUCLEOTIDE SEQUENCE [LARGE SCALE GENOMIC DNA]</scope>
</reference>
<dbReference type="EMBL" id="LT960551">
    <property type="protein sequence ID" value="SOK58684.1"/>
    <property type="molecule type" value="Genomic_DNA"/>
</dbReference>
<protein>
    <submittedName>
        <fullName evidence="1">Phage protein</fullName>
    </submittedName>
</protein>
<dbReference type="Proteomes" id="UP000240931">
    <property type="component" value="Segment"/>
</dbReference>